<reference evidence="2 3" key="1">
    <citation type="submission" date="2016-11" db="EMBL/GenBank/DDBJ databases">
        <authorList>
            <person name="Jaros S."/>
            <person name="Januszkiewicz K."/>
            <person name="Wedrychowicz H."/>
        </authorList>
    </citation>
    <scope>NUCLEOTIDE SEQUENCE [LARGE SCALE GENOMIC DNA]</scope>
    <source>
        <strain evidence="2 3">DSM 10502</strain>
    </source>
</reference>
<dbReference type="SMART" id="SM00327">
    <property type="entry name" value="VWA"/>
    <property type="match status" value="1"/>
</dbReference>
<evidence type="ECO:0000259" key="1">
    <source>
        <dbReference type="PROSITE" id="PS50234"/>
    </source>
</evidence>
<accession>A0A1M4XA82</accession>
<dbReference type="SUPFAM" id="SSF53300">
    <property type="entry name" value="vWA-like"/>
    <property type="match status" value="1"/>
</dbReference>
<sequence>MEQYELIKINKEDLVNNPAPRIPVCLCLDTSGSMNTIDGGDGVVNGQIVEIDGKKYRASTTGVSRIDRLNEGIKHLFETIRNDDSARFSVEICMVKFDSKAECILPFANIERQVEIPELVASNDAQGNSFMGEGVNLALDLLEARKQEYKDSGVDYMQPWLILMTDGEANGSQIVQQQAIERIERMVGNKKIVVFPIAIGSDAGIDTLKQFSPERQPLKLQDMKYNEFFQFISNMMIAKSNSGDGEKVRILLSDIKGWAEI</sequence>
<evidence type="ECO:0000313" key="3">
    <source>
        <dbReference type="Proteomes" id="UP000184404"/>
    </source>
</evidence>
<dbReference type="InterPro" id="IPR002035">
    <property type="entry name" value="VWF_A"/>
</dbReference>
<protein>
    <submittedName>
        <fullName evidence="2">Uncharacterized conserved protein YegL, contains vWA domain of TerY type</fullName>
    </submittedName>
</protein>
<proteinExistence type="predicted"/>
<dbReference type="Pfam" id="PF00092">
    <property type="entry name" value="VWA"/>
    <property type="match status" value="1"/>
</dbReference>
<keyword evidence="3" id="KW-1185">Reference proteome</keyword>
<dbReference type="STRING" id="1123243.SAMN02745190_01411"/>
<dbReference type="Proteomes" id="UP000184404">
    <property type="component" value="Unassembled WGS sequence"/>
</dbReference>
<dbReference type="RefSeq" id="WP_072935494.1">
    <property type="nucleotide sequence ID" value="NZ_FQUG01000005.1"/>
</dbReference>
<dbReference type="InterPro" id="IPR036465">
    <property type="entry name" value="vWFA_dom_sf"/>
</dbReference>
<evidence type="ECO:0000313" key="2">
    <source>
        <dbReference type="EMBL" id="SHE90346.1"/>
    </source>
</evidence>
<dbReference type="Gene3D" id="3.40.50.410">
    <property type="entry name" value="von Willebrand factor, type A domain"/>
    <property type="match status" value="1"/>
</dbReference>
<gene>
    <name evidence="2" type="ORF">SAMN02745190_01411</name>
</gene>
<dbReference type="PROSITE" id="PS50234">
    <property type="entry name" value="VWFA"/>
    <property type="match status" value="1"/>
</dbReference>
<organism evidence="2 3">
    <name type="scientific">Schwartzia succinivorans DSM 10502</name>
    <dbReference type="NCBI Taxonomy" id="1123243"/>
    <lineage>
        <taxon>Bacteria</taxon>
        <taxon>Bacillati</taxon>
        <taxon>Bacillota</taxon>
        <taxon>Negativicutes</taxon>
        <taxon>Selenomonadales</taxon>
        <taxon>Selenomonadaceae</taxon>
        <taxon>Schwartzia</taxon>
    </lineage>
</organism>
<name>A0A1M4XA82_9FIRM</name>
<dbReference type="AlphaFoldDB" id="A0A1M4XA82"/>
<dbReference type="EMBL" id="FQUG01000005">
    <property type="protein sequence ID" value="SHE90346.1"/>
    <property type="molecule type" value="Genomic_DNA"/>
</dbReference>
<dbReference type="OrthoDB" id="9806395at2"/>
<feature type="domain" description="VWFA" evidence="1">
    <location>
        <begin position="23"/>
        <end position="235"/>
    </location>
</feature>